<sequence>MGSLNLGQVADAAPDNVAPLPPRDVLLSVRTGKIRPLAGVKIQSAINKQERQGKIKVTPTGLVGDQVHYEFHGGTEKALHMYCSAHYDTWNKEIPGRTHLFKIGGFGENLSVEHLNEDNVCVGDVFKCGPEVILQVSDVRQPCFKLNHRFEYKKTSSMSQNSGRTGWYYRVLKAGYIQEGDTFELLERVNPAWPLSRVQKYLYHDVNNAEAMNEMVQLRGLGEEMIGLFTGRLSKGAEDFSGRLEGDIPVVWGSYRLTEKTDVTPRVKKLVFDVDGTSADMESTEFGRFPHVRLRFGPELMFSRAYSVVSGNMRRFELGIARDDKSRGGSIYLHDQLQVGDVVKVAKGHDGPPTTSNCVDNLQSKKHIFVFGGIGVTAFLRDIASLSQTAADFEVHYAVRSRRDAAYLEYLPSRNTTVYAKDEGARLDIKSIVPVPVDGNYSAMIYCCGPNSLLDTCQSLTRKLRYPRSNVHFEEFGGAETGTGNPFEAEIKSTGQVLRVPQEKSLLQILTEAGLEIESSCLVGNCGTCMVEYCKGEVEHRGTALDDGMKEESMLTCYGAQVSSLTATRMGFYTTSLL</sequence>
<keyword evidence="1" id="KW-0408">Iron</keyword>
<dbReference type="Pfam" id="PF03473">
    <property type="entry name" value="MOSC"/>
    <property type="match status" value="1"/>
</dbReference>
<dbReference type="InterPro" id="IPR005163">
    <property type="entry name" value="Tri_helical_YiiM-like"/>
</dbReference>
<dbReference type="Gene3D" id="2.40.30.10">
    <property type="entry name" value="Translation factors"/>
    <property type="match status" value="1"/>
</dbReference>
<dbReference type="PANTHER" id="PTHR30212:SF2">
    <property type="entry name" value="PROTEIN YIIM"/>
    <property type="match status" value="1"/>
</dbReference>
<reference evidence="6 7" key="1">
    <citation type="journal article" date="2024" name="J. Plant Pathol.">
        <title>Sequence and assembly of the genome of Seiridium unicorne, isolate CBS 538.82, causal agent of cypress canker disease.</title>
        <authorList>
            <person name="Scali E."/>
            <person name="Rocca G.D."/>
            <person name="Danti R."/>
            <person name="Garbelotto M."/>
            <person name="Barberini S."/>
            <person name="Baroncelli R."/>
            <person name="Emiliani G."/>
        </authorList>
    </citation>
    <scope>NUCLEOTIDE SEQUENCE [LARGE SCALE GENOMIC DNA]</scope>
    <source>
        <strain evidence="6 7">BM-138-508</strain>
    </source>
</reference>
<dbReference type="SUPFAM" id="SSF54292">
    <property type="entry name" value="2Fe-2S ferredoxin-like"/>
    <property type="match status" value="1"/>
</dbReference>
<dbReference type="CDD" id="cd00207">
    <property type="entry name" value="fer2"/>
    <property type="match status" value="1"/>
</dbReference>
<evidence type="ECO:0000313" key="7">
    <source>
        <dbReference type="Proteomes" id="UP001408356"/>
    </source>
</evidence>
<dbReference type="InterPro" id="IPR011037">
    <property type="entry name" value="Pyrv_Knase-like_insert_dom_sf"/>
</dbReference>
<dbReference type="SUPFAM" id="SSF50800">
    <property type="entry name" value="PK beta-barrel domain-like"/>
    <property type="match status" value="1"/>
</dbReference>
<dbReference type="Pfam" id="PF03475">
    <property type="entry name" value="YiiM_3-alpha"/>
    <property type="match status" value="1"/>
</dbReference>
<keyword evidence="2" id="KW-0411">Iron-sulfur</keyword>
<gene>
    <name evidence="6" type="ORF">SUNI508_09875</name>
</gene>
<protein>
    <submittedName>
        <fullName evidence="6">Pyruvate kinase-like protein</fullName>
    </submittedName>
</protein>
<accession>A0ABR2UN90</accession>
<dbReference type="InterPro" id="IPR017927">
    <property type="entry name" value="FAD-bd_FR_type"/>
</dbReference>
<evidence type="ECO:0000313" key="6">
    <source>
        <dbReference type="EMBL" id="KAK9416102.1"/>
    </source>
</evidence>
<dbReference type="InterPro" id="IPR012675">
    <property type="entry name" value="Beta-grasp_dom_sf"/>
</dbReference>
<dbReference type="Gene3D" id="3.10.20.30">
    <property type="match status" value="1"/>
</dbReference>
<dbReference type="PROSITE" id="PS51384">
    <property type="entry name" value="FAD_FR"/>
    <property type="match status" value="1"/>
</dbReference>
<dbReference type="Gene3D" id="3.40.50.80">
    <property type="entry name" value="Nucleotide-binding domain of ferredoxin-NADP reductase (FNR) module"/>
    <property type="match status" value="1"/>
</dbReference>
<evidence type="ECO:0000259" key="4">
    <source>
        <dbReference type="PROSITE" id="PS51340"/>
    </source>
</evidence>
<dbReference type="Gene3D" id="2.40.33.20">
    <property type="entry name" value="PK beta-barrel domain-like"/>
    <property type="match status" value="1"/>
</dbReference>
<dbReference type="PANTHER" id="PTHR30212">
    <property type="entry name" value="PROTEIN YIIM"/>
    <property type="match status" value="1"/>
</dbReference>
<dbReference type="InterPro" id="IPR039261">
    <property type="entry name" value="FNR_nucleotide-bd"/>
</dbReference>
<dbReference type="InterPro" id="IPR052353">
    <property type="entry name" value="Benzoxazolinone_Detox_Enz"/>
</dbReference>
<dbReference type="SUPFAM" id="SSF52343">
    <property type="entry name" value="Ferredoxin reductase-like, C-terminal NADP-linked domain"/>
    <property type="match status" value="1"/>
</dbReference>
<evidence type="ECO:0000256" key="1">
    <source>
        <dbReference type="ARBA" id="ARBA00022714"/>
    </source>
</evidence>
<dbReference type="Proteomes" id="UP001408356">
    <property type="component" value="Unassembled WGS sequence"/>
</dbReference>
<dbReference type="CDD" id="cd06185">
    <property type="entry name" value="PDR_like"/>
    <property type="match status" value="1"/>
</dbReference>
<dbReference type="PRINTS" id="PR00409">
    <property type="entry name" value="PHDIOXRDTASE"/>
</dbReference>
<feature type="domain" description="FAD-binding FR-type" evidence="5">
    <location>
        <begin position="250"/>
        <end position="356"/>
    </location>
</feature>
<dbReference type="InterPro" id="IPR017938">
    <property type="entry name" value="Riboflavin_synthase-like_b-brl"/>
</dbReference>
<proteinExistence type="predicted"/>
<dbReference type="SUPFAM" id="SSF63380">
    <property type="entry name" value="Riboflavin synthase domain-like"/>
    <property type="match status" value="1"/>
</dbReference>
<dbReference type="PROSITE" id="PS51085">
    <property type="entry name" value="2FE2S_FER_2"/>
    <property type="match status" value="1"/>
</dbReference>
<evidence type="ECO:0000259" key="3">
    <source>
        <dbReference type="PROSITE" id="PS51085"/>
    </source>
</evidence>
<keyword evidence="1" id="KW-0479">Metal-binding</keyword>
<feature type="domain" description="MOSC" evidence="4">
    <location>
        <begin position="49"/>
        <end position="186"/>
    </location>
</feature>
<dbReference type="EMBL" id="JARVKF010000409">
    <property type="protein sequence ID" value="KAK9416102.1"/>
    <property type="molecule type" value="Genomic_DNA"/>
</dbReference>
<dbReference type="InterPro" id="IPR001041">
    <property type="entry name" value="2Fe-2S_ferredoxin-type"/>
</dbReference>
<keyword evidence="7" id="KW-1185">Reference proteome</keyword>
<dbReference type="PROSITE" id="PS00197">
    <property type="entry name" value="2FE2S_FER_1"/>
    <property type="match status" value="1"/>
</dbReference>
<evidence type="ECO:0000256" key="2">
    <source>
        <dbReference type="ARBA" id="ARBA00023014"/>
    </source>
</evidence>
<comment type="caution">
    <text evidence="6">The sequence shown here is derived from an EMBL/GenBank/DDBJ whole genome shotgun (WGS) entry which is preliminary data.</text>
</comment>
<dbReference type="InterPro" id="IPR006058">
    <property type="entry name" value="2Fe2S_fd_BS"/>
</dbReference>
<evidence type="ECO:0000259" key="5">
    <source>
        <dbReference type="PROSITE" id="PS51384"/>
    </source>
</evidence>
<feature type="domain" description="2Fe-2S ferredoxin-type" evidence="3">
    <location>
        <begin position="487"/>
        <end position="578"/>
    </location>
</feature>
<name>A0ABR2UN90_9PEZI</name>
<dbReference type="Pfam" id="PF00111">
    <property type="entry name" value="Fer2"/>
    <property type="match status" value="1"/>
</dbReference>
<keyword evidence="1" id="KW-0001">2Fe-2S</keyword>
<dbReference type="InterPro" id="IPR036010">
    <property type="entry name" value="2Fe-2S_ferredoxin-like_sf"/>
</dbReference>
<organism evidence="6 7">
    <name type="scientific">Seiridium unicorne</name>
    <dbReference type="NCBI Taxonomy" id="138068"/>
    <lineage>
        <taxon>Eukaryota</taxon>
        <taxon>Fungi</taxon>
        <taxon>Dikarya</taxon>
        <taxon>Ascomycota</taxon>
        <taxon>Pezizomycotina</taxon>
        <taxon>Sordariomycetes</taxon>
        <taxon>Xylariomycetidae</taxon>
        <taxon>Amphisphaeriales</taxon>
        <taxon>Sporocadaceae</taxon>
        <taxon>Seiridium</taxon>
    </lineage>
</organism>
<dbReference type="PROSITE" id="PS51340">
    <property type="entry name" value="MOSC"/>
    <property type="match status" value="1"/>
</dbReference>
<dbReference type="InterPro" id="IPR005302">
    <property type="entry name" value="MoCF_Sase_C"/>
</dbReference>